<reference evidence="1" key="1">
    <citation type="journal article" date="2014" name="Genome Announc.">
        <title>Draft genome sequences of the altered schaedler flora, a defined bacterial community from gnotobiotic mice.</title>
        <authorList>
            <person name="Wannemuehler M.J."/>
            <person name="Overstreet A.M."/>
            <person name="Ward D.V."/>
            <person name="Phillips G.J."/>
        </authorList>
    </citation>
    <scope>NUCLEOTIDE SEQUENCE</scope>
    <source>
        <strain evidence="1">ASF457</strain>
    </source>
</reference>
<keyword evidence="2" id="KW-1185">Reference proteome</keyword>
<dbReference type="Proteomes" id="UP000017429">
    <property type="component" value="Chromosome"/>
</dbReference>
<gene>
    <name evidence="1" type="ORF">N508_000324</name>
</gene>
<proteinExistence type="predicted"/>
<dbReference type="RefSeq" id="WP_023276336.1">
    <property type="nucleotide sequence ID" value="NZ_CP097562.1"/>
</dbReference>
<reference evidence="1" key="3">
    <citation type="submission" date="2022-06" db="EMBL/GenBank/DDBJ databases">
        <title>Resources to Facilitate Use of the Altered Schaedler Flora (ASF) Mouse Model to Study Microbiome Function.</title>
        <authorList>
            <person name="Proctor A."/>
            <person name="Parvinroo S."/>
            <person name="Richie T."/>
            <person name="Jia X."/>
            <person name="Lee S.T.M."/>
            <person name="Karp P.D."/>
            <person name="Paley S."/>
            <person name="Kostic A.D."/>
            <person name="Pierre J.F."/>
            <person name="Wannemuehler M.J."/>
            <person name="Phillips G.J."/>
        </authorList>
    </citation>
    <scope>NUCLEOTIDE SEQUENCE</scope>
    <source>
        <strain evidence="1">ASF457</strain>
    </source>
</reference>
<accession>V2Q9E8</accession>
<protein>
    <submittedName>
        <fullName evidence="1">Uncharacterized protein</fullName>
    </submittedName>
</protein>
<name>V2Q9E8_9BACT</name>
<evidence type="ECO:0000313" key="2">
    <source>
        <dbReference type="Proteomes" id="UP000017429"/>
    </source>
</evidence>
<organism evidence="1 2">
    <name type="scientific">Mucispirillum schaedleri ASF457</name>
    <dbReference type="NCBI Taxonomy" id="1379858"/>
    <lineage>
        <taxon>Bacteria</taxon>
        <taxon>Pseudomonadati</taxon>
        <taxon>Deferribacterota</taxon>
        <taxon>Deferribacteres</taxon>
        <taxon>Deferribacterales</taxon>
        <taxon>Mucispirillaceae</taxon>
        <taxon>Mucispirillum</taxon>
    </lineage>
</organism>
<dbReference type="KEGG" id="msch:N508_000324"/>
<reference evidence="1" key="2">
    <citation type="submission" date="2022-05" db="EMBL/GenBank/DDBJ databases">
        <authorList>
            <person name="Proctor A.L."/>
            <person name="Phillips G.J."/>
            <person name="Wannemuehler M.J."/>
        </authorList>
    </citation>
    <scope>NUCLEOTIDE SEQUENCE</scope>
    <source>
        <strain evidence="1">ASF457</strain>
    </source>
</reference>
<dbReference type="EMBL" id="CP097562">
    <property type="protein sequence ID" value="USF23268.1"/>
    <property type="molecule type" value="Genomic_DNA"/>
</dbReference>
<dbReference type="AlphaFoldDB" id="V2Q9E8"/>
<sequence>MKKNKKSSILYKSVGFMLFLGVIVMVIIVTSNFRSDKEFTLSNNKMEITDNNIGYETFENIKKGNIKVACNDVKKLGALFIQINNEMTSDNITDTQMQEYAVSTPAKKAIDDFSMNFIAFLENFYGQKNISQAEAVLQAVNMEIYTNIVQTSLMIKTGNISEKEFYDYLNIEYCGATPPASYISPKDVVLYFINNSYGRSAVEELMDNTGK</sequence>
<evidence type="ECO:0000313" key="1">
    <source>
        <dbReference type="EMBL" id="USF23268.1"/>
    </source>
</evidence>